<dbReference type="OrthoDB" id="1255502at2"/>
<protein>
    <submittedName>
        <fullName evidence="1">Uncharacterized protein</fullName>
    </submittedName>
</protein>
<dbReference type="RefSeq" id="WP_131474536.1">
    <property type="nucleotide sequence ID" value="NZ_SJPE01000001.1"/>
</dbReference>
<name>A0A4Q9Z3F8_9FLAO</name>
<dbReference type="Proteomes" id="UP000293300">
    <property type="component" value="Unassembled WGS sequence"/>
</dbReference>
<dbReference type="AlphaFoldDB" id="A0A4Q9Z3F8"/>
<proteinExistence type="predicted"/>
<comment type="caution">
    <text evidence="1">The sequence shown here is derived from an EMBL/GenBank/DDBJ whole genome shotgun (WGS) entry which is preliminary data.</text>
</comment>
<sequence>MKKYFLLIIGILPYFSFSQSDFEKTIQAGSVLVNGLSFLKGNKFADNKTSLMLCIKNKLSDKITFKITGKDKDDNDVKKDMVIQNNGKECLFEIPKGVYTYEVILANKDIFKKGEYKFDGDITITIKKDE</sequence>
<gene>
    <name evidence="1" type="ORF">EZL74_00030</name>
</gene>
<evidence type="ECO:0000313" key="2">
    <source>
        <dbReference type="Proteomes" id="UP000293300"/>
    </source>
</evidence>
<evidence type="ECO:0000313" key="1">
    <source>
        <dbReference type="EMBL" id="TBX70923.1"/>
    </source>
</evidence>
<reference evidence="1 2" key="1">
    <citation type="submission" date="2019-02" db="EMBL/GenBank/DDBJ databases">
        <title>Flavobacterium sp. RD-2-33 isolated from forest soil.</title>
        <authorList>
            <person name="Chaudhary D.K."/>
        </authorList>
    </citation>
    <scope>NUCLEOTIDE SEQUENCE [LARGE SCALE GENOMIC DNA]</scope>
    <source>
        <strain evidence="1 2">RD-2-33</strain>
    </source>
</reference>
<dbReference type="EMBL" id="SJPE01000001">
    <property type="protein sequence ID" value="TBX70923.1"/>
    <property type="molecule type" value="Genomic_DNA"/>
</dbReference>
<organism evidence="1 2">
    <name type="scientific">Flavobacterium silvisoli</name>
    <dbReference type="NCBI Taxonomy" id="2529433"/>
    <lineage>
        <taxon>Bacteria</taxon>
        <taxon>Pseudomonadati</taxon>
        <taxon>Bacteroidota</taxon>
        <taxon>Flavobacteriia</taxon>
        <taxon>Flavobacteriales</taxon>
        <taxon>Flavobacteriaceae</taxon>
        <taxon>Flavobacterium</taxon>
    </lineage>
</organism>
<accession>A0A4Q9Z3F8</accession>
<keyword evidence="2" id="KW-1185">Reference proteome</keyword>